<dbReference type="EMBL" id="LSMT01000096">
    <property type="protein sequence ID" value="PFX27751.1"/>
    <property type="molecule type" value="Genomic_DNA"/>
</dbReference>
<dbReference type="InterPro" id="IPR035979">
    <property type="entry name" value="RBD_domain_sf"/>
</dbReference>
<comment type="caution">
    <text evidence="5">The sequence shown here is derived from an EMBL/GenBank/DDBJ whole genome shotgun (WGS) entry which is preliminary data.</text>
</comment>
<dbReference type="PANTHER" id="PTHR24012">
    <property type="entry name" value="RNA BINDING PROTEIN"/>
    <property type="match status" value="1"/>
</dbReference>
<dbReference type="FunFam" id="3.30.70.330:FF:000383">
    <property type="entry name" value="Sex lethal, isoform D"/>
    <property type="match status" value="1"/>
</dbReference>
<dbReference type="Gene3D" id="3.30.70.330">
    <property type="match status" value="3"/>
</dbReference>
<dbReference type="STRING" id="50429.A0A2B4SCZ3"/>
<dbReference type="Pfam" id="PF00076">
    <property type="entry name" value="RRM_1"/>
    <property type="match status" value="2"/>
</dbReference>
<evidence type="ECO:0000259" key="4">
    <source>
        <dbReference type="PROSITE" id="PS50102"/>
    </source>
</evidence>
<dbReference type="GO" id="GO:1990904">
    <property type="term" value="C:ribonucleoprotein complex"/>
    <property type="evidence" value="ECO:0007669"/>
    <property type="project" value="InterPro"/>
</dbReference>
<dbReference type="SMART" id="SM00360">
    <property type="entry name" value="RRM"/>
    <property type="match status" value="3"/>
</dbReference>
<dbReference type="GO" id="GO:0009967">
    <property type="term" value="P:positive regulation of signal transduction"/>
    <property type="evidence" value="ECO:0007669"/>
    <property type="project" value="UniProtKB-ARBA"/>
</dbReference>
<evidence type="ECO:0000313" key="5">
    <source>
        <dbReference type="EMBL" id="PFX27751.1"/>
    </source>
</evidence>
<keyword evidence="6" id="KW-1185">Reference proteome</keyword>
<accession>A0A2B4SCZ3</accession>
<name>A0A2B4SCZ3_STYPI</name>
<keyword evidence="2 3" id="KW-0694">RNA-binding</keyword>
<dbReference type="Proteomes" id="UP000225706">
    <property type="component" value="Unassembled WGS sequence"/>
</dbReference>
<proteinExistence type="predicted"/>
<evidence type="ECO:0000256" key="3">
    <source>
        <dbReference type="PROSITE-ProRule" id="PRU00176"/>
    </source>
</evidence>
<keyword evidence="1" id="KW-0677">Repeat</keyword>
<dbReference type="SUPFAM" id="SSF54928">
    <property type="entry name" value="RNA-binding domain, RBD"/>
    <property type="match status" value="2"/>
</dbReference>
<feature type="domain" description="RRM" evidence="4">
    <location>
        <begin position="16"/>
        <end position="94"/>
    </location>
</feature>
<dbReference type="GO" id="GO:0003729">
    <property type="term" value="F:mRNA binding"/>
    <property type="evidence" value="ECO:0007669"/>
    <property type="project" value="UniProtKB-ARBA"/>
</dbReference>
<evidence type="ECO:0000256" key="2">
    <source>
        <dbReference type="ARBA" id="ARBA00022884"/>
    </source>
</evidence>
<reference evidence="6" key="1">
    <citation type="journal article" date="2017" name="bioRxiv">
        <title>Comparative analysis of the genomes of Stylophora pistillata and Acropora digitifera provides evidence for extensive differences between species of corals.</title>
        <authorList>
            <person name="Voolstra C.R."/>
            <person name="Li Y."/>
            <person name="Liew Y.J."/>
            <person name="Baumgarten S."/>
            <person name="Zoccola D."/>
            <person name="Flot J.-F."/>
            <person name="Tambutte S."/>
            <person name="Allemand D."/>
            <person name="Aranda M."/>
        </authorList>
    </citation>
    <scope>NUCLEOTIDE SEQUENCE [LARGE SCALE GENOMIC DNA]</scope>
</reference>
<dbReference type="InterPro" id="IPR000504">
    <property type="entry name" value="RRM_dom"/>
</dbReference>
<feature type="domain" description="RRM" evidence="4">
    <location>
        <begin position="102"/>
        <end position="180"/>
    </location>
</feature>
<dbReference type="InterPro" id="IPR012677">
    <property type="entry name" value="Nucleotide-bd_a/b_plait_sf"/>
</dbReference>
<dbReference type="OrthoDB" id="266020at2759"/>
<sequence>MTEIPMNGVVDVKEKKNVIVNYIPPHITEAFLQNMFSNCGTVIGCKLMRDKTNGVSLGYAFVNYNTEAEAARAIEMFDGHQLDNKRIRVSYARPSSEAIKNANLYISGLPKAVAESDLKTWFGVYGTIISSKILLLESGESRGVGFIRYDKRAEAQAAIDALNGVTIAPGATLSVKFANPPKGISSSHLQSVSMLPTNEVLRPELNLGGVGPIHHGTTNNRFSPLGPGRNASNYFTNQTNNQNLPSPAHQNAKNNCHCIFVYGLPASEEDIANELLLYKLFSPHGAIFSVSIKKGTGYGFVNMISVKFEELAWGFGVLKAQSLTVGLESFPSNFNHLQGCALRQIEGSHCSETVKSRVSSNAFYSKMKIPDSPKSKSKAPDATGHC</sequence>
<evidence type="ECO:0000256" key="1">
    <source>
        <dbReference type="ARBA" id="ARBA00022737"/>
    </source>
</evidence>
<protein>
    <submittedName>
        <fullName evidence="5">ELAV-like protein 1</fullName>
    </submittedName>
</protein>
<evidence type="ECO:0000313" key="6">
    <source>
        <dbReference type="Proteomes" id="UP000225706"/>
    </source>
</evidence>
<organism evidence="5 6">
    <name type="scientific">Stylophora pistillata</name>
    <name type="common">Smooth cauliflower coral</name>
    <dbReference type="NCBI Taxonomy" id="50429"/>
    <lineage>
        <taxon>Eukaryota</taxon>
        <taxon>Metazoa</taxon>
        <taxon>Cnidaria</taxon>
        <taxon>Anthozoa</taxon>
        <taxon>Hexacorallia</taxon>
        <taxon>Scleractinia</taxon>
        <taxon>Astrocoeniina</taxon>
        <taxon>Pocilloporidae</taxon>
        <taxon>Stylophora</taxon>
    </lineage>
</organism>
<dbReference type="PROSITE" id="PS50102">
    <property type="entry name" value="RRM"/>
    <property type="match status" value="2"/>
</dbReference>
<dbReference type="GO" id="GO:0005737">
    <property type="term" value="C:cytoplasm"/>
    <property type="evidence" value="ECO:0007669"/>
    <property type="project" value="UniProtKB-ARBA"/>
</dbReference>
<dbReference type="GO" id="GO:0010629">
    <property type="term" value="P:negative regulation of gene expression"/>
    <property type="evidence" value="ECO:0007669"/>
    <property type="project" value="UniProtKB-ARBA"/>
</dbReference>
<gene>
    <name evidence="5" type="primary">Elavl1</name>
    <name evidence="5" type="ORF">AWC38_SpisGene7548</name>
</gene>
<dbReference type="PRINTS" id="PR00961">
    <property type="entry name" value="HUDSXLRNA"/>
</dbReference>
<dbReference type="InterPro" id="IPR002343">
    <property type="entry name" value="Hud_Sxl_RNA"/>
</dbReference>
<dbReference type="AlphaFoldDB" id="A0A2B4SCZ3"/>